<sequence>MEAVILKRLTQALQDCFRVAPQCLADEYVSSYDLLRATTSVVGPLFIVLDEIGNAFTSENHEILEERAKFFEFCRRVLETWLNLDTVFFLLIGCGSFFSHVGRRPENLSSKTVSPSNFKFERLPLRLLKPGAIRQILLHTRYIQTEEITLVEHFGLTEESKMSEVVNRLFVETNGHPRQLLTVLKNSETYEDLLSCIVPHEIEAWDEFCNGVLHYKSIVLSLLACMKEGEQKDMSEVVTVQGKTITLDEIAASAYIAWDGKINQATLYTQPSVLSFLTSYVAPFEIFIQALQACPEQIPLDYADAFELMLMKRFQQMFSKECSPSDVCDHFFNTVQFGRCERVSLPEKYFRMAKKTTRGCKTATLGSKSADPSCWPRLMQEIDSYDSICLKPAPQSSSPDVLFSTRAWKGATEIRLNIFIAAKNYRSTAMSQTEIDEECSKANRIFEKLPRGKSEARNNVVNVLFICSTNYAEKIKRKFSKVQKQFCFSRGNLHEVIVLDLSSKENRAEFFGEAQMQGTSEAVEMILAKGSESIKQPS</sequence>
<evidence type="ECO:0000313" key="1">
    <source>
        <dbReference type="EMBL" id="CAD8627080.1"/>
    </source>
</evidence>
<name>A0A7S0QEK6_9CRYP</name>
<dbReference type="EMBL" id="HBEZ01008575">
    <property type="protein sequence ID" value="CAD8627080.1"/>
    <property type="molecule type" value="Transcribed_RNA"/>
</dbReference>
<dbReference type="AlphaFoldDB" id="A0A7S0QEK6"/>
<proteinExistence type="predicted"/>
<accession>A0A7S0QEK6</accession>
<gene>
    <name evidence="1" type="ORF">CCUR1050_LOCUS4758</name>
</gene>
<organism evidence="1">
    <name type="scientific">Cryptomonas curvata</name>
    <dbReference type="NCBI Taxonomy" id="233186"/>
    <lineage>
        <taxon>Eukaryota</taxon>
        <taxon>Cryptophyceae</taxon>
        <taxon>Cryptomonadales</taxon>
        <taxon>Cryptomonadaceae</taxon>
        <taxon>Cryptomonas</taxon>
    </lineage>
</organism>
<reference evidence="1" key="1">
    <citation type="submission" date="2021-01" db="EMBL/GenBank/DDBJ databases">
        <authorList>
            <person name="Corre E."/>
            <person name="Pelletier E."/>
            <person name="Niang G."/>
            <person name="Scheremetjew M."/>
            <person name="Finn R."/>
            <person name="Kale V."/>
            <person name="Holt S."/>
            <person name="Cochrane G."/>
            <person name="Meng A."/>
            <person name="Brown T."/>
            <person name="Cohen L."/>
        </authorList>
    </citation>
    <scope>NUCLEOTIDE SEQUENCE</scope>
    <source>
        <strain evidence="1">CCAP979/52</strain>
    </source>
</reference>
<protein>
    <submittedName>
        <fullName evidence="1">Uncharacterized protein</fullName>
    </submittedName>
</protein>